<reference evidence="3 4" key="1">
    <citation type="journal article" date="2013" name="BMC Genomics">
        <title>The genome and transcriptome of the pine saprophyte Ophiostoma piceae, and a comparison with the bark beetle-associated pine pathogen Grosmannia clavigera.</title>
        <authorList>
            <person name="Haridas S."/>
            <person name="Wang Y."/>
            <person name="Lim L."/>
            <person name="Massoumi Alamouti S."/>
            <person name="Jackman S."/>
            <person name="Docking R."/>
            <person name="Robertson G."/>
            <person name="Birol I."/>
            <person name="Bohlmann J."/>
            <person name="Breuil C."/>
        </authorList>
    </citation>
    <scope>NUCLEOTIDE SEQUENCE [LARGE SCALE GENOMIC DNA]</scope>
    <source>
        <strain evidence="3 4">UAMH 11346</strain>
    </source>
</reference>
<name>S3BYR7_OPHP1</name>
<evidence type="ECO:0000259" key="2">
    <source>
        <dbReference type="Pfam" id="PF13391"/>
    </source>
</evidence>
<sequence>MSLEEVIDMSSRLVLQASSEPDARETAAVLKAAGQTFHGIVAHFEKIDPYLDIPHPKRCTSYSQPSLILHMYKFALSEESKNLFLRAFFGWMELAMDSNAELDFEKLAPRFEKFAEYLIHSFFLPLKATGGKTPQHSPAPHSAAQDAQGGAAASGFVTTSNRLSSLRYECLVRDRHRCVISHKFDADEYELRYKKDKMNARDDDGRVFDESTEHFGVLEVAHILPHSIMSRGSSDEANAARQATLAILNMLDKGVVHLIEGVEIDRSTNALTLCLTHHKFFGAFDTYFDAVEGQENTYTIKTFKRVAALIARELPVTRTLFVTENRTIDPPLPRLLAVHRAIAHILHLSGAGAYIENVLRDIEHNVVRSDGTTNLAPMIHLSLWGWVPGAVY</sequence>
<keyword evidence="4" id="KW-1185">Reference proteome</keyword>
<evidence type="ECO:0000313" key="3">
    <source>
        <dbReference type="EMBL" id="EPE06409.1"/>
    </source>
</evidence>
<evidence type="ECO:0000313" key="4">
    <source>
        <dbReference type="Proteomes" id="UP000016923"/>
    </source>
</evidence>
<dbReference type="AlphaFoldDB" id="S3BYR7"/>
<feature type="region of interest" description="Disordered" evidence="1">
    <location>
        <begin position="131"/>
        <end position="150"/>
    </location>
</feature>
<dbReference type="OMA" id="LRIDGWI"/>
<dbReference type="HOGENOM" id="CLU_043858_1_1_1"/>
<dbReference type="Pfam" id="PF13391">
    <property type="entry name" value="HNH_2"/>
    <property type="match status" value="1"/>
</dbReference>
<organism evidence="3 4">
    <name type="scientific">Ophiostoma piceae (strain UAMH 11346)</name>
    <name type="common">Sap stain fungus</name>
    <dbReference type="NCBI Taxonomy" id="1262450"/>
    <lineage>
        <taxon>Eukaryota</taxon>
        <taxon>Fungi</taxon>
        <taxon>Dikarya</taxon>
        <taxon>Ascomycota</taxon>
        <taxon>Pezizomycotina</taxon>
        <taxon>Sordariomycetes</taxon>
        <taxon>Sordariomycetidae</taxon>
        <taxon>Ophiostomatales</taxon>
        <taxon>Ophiostomataceae</taxon>
        <taxon>Ophiostoma</taxon>
    </lineage>
</organism>
<dbReference type="InterPro" id="IPR003615">
    <property type="entry name" value="HNH_nuc"/>
</dbReference>
<feature type="domain" description="HNH nuclease" evidence="2">
    <location>
        <begin position="205"/>
        <end position="289"/>
    </location>
</feature>
<dbReference type="Proteomes" id="UP000016923">
    <property type="component" value="Unassembled WGS sequence"/>
</dbReference>
<dbReference type="STRING" id="1262450.S3BYR7"/>
<dbReference type="EMBL" id="KE148153">
    <property type="protein sequence ID" value="EPE06409.1"/>
    <property type="molecule type" value="Genomic_DNA"/>
</dbReference>
<dbReference type="eggNOG" id="ENOG502SCMH">
    <property type="taxonomic scope" value="Eukaryota"/>
</dbReference>
<evidence type="ECO:0000256" key="1">
    <source>
        <dbReference type="SAM" id="MobiDB-lite"/>
    </source>
</evidence>
<accession>S3BYR7</accession>
<proteinExistence type="predicted"/>
<dbReference type="VEuPathDB" id="FungiDB:F503_02537"/>
<protein>
    <recommendedName>
        <fullName evidence="2">HNH nuclease domain-containing protein</fullName>
    </recommendedName>
</protein>
<gene>
    <name evidence="3" type="ORF">F503_02537</name>
</gene>
<dbReference type="OrthoDB" id="2104739at2759"/>